<evidence type="ECO:0000313" key="4">
    <source>
        <dbReference type="Proteomes" id="UP000499080"/>
    </source>
</evidence>
<evidence type="ECO:0000256" key="2">
    <source>
        <dbReference type="SAM" id="Phobius"/>
    </source>
</evidence>
<protein>
    <submittedName>
        <fullName evidence="3">Uncharacterized protein</fullName>
    </submittedName>
</protein>
<sequence>MDGDPKILQDMDGRAPSGSSLTGGDCLRLQRTRVKDFGTPDKGVTRPSTSVLSVLQLFALVALVLASWNAGILLQTMYLLEVVLYDSLKFASGSANS</sequence>
<dbReference type="Proteomes" id="UP000499080">
    <property type="component" value="Unassembled WGS sequence"/>
</dbReference>
<feature type="compositionally biased region" description="Basic and acidic residues" evidence="1">
    <location>
        <begin position="1"/>
        <end position="13"/>
    </location>
</feature>
<accession>A0A4Y2MG49</accession>
<comment type="caution">
    <text evidence="3">The sequence shown here is derived from an EMBL/GenBank/DDBJ whole genome shotgun (WGS) entry which is preliminary data.</text>
</comment>
<evidence type="ECO:0000256" key="1">
    <source>
        <dbReference type="SAM" id="MobiDB-lite"/>
    </source>
</evidence>
<evidence type="ECO:0000313" key="3">
    <source>
        <dbReference type="EMBL" id="GBN25380.1"/>
    </source>
</evidence>
<name>A0A4Y2MG49_ARAVE</name>
<reference evidence="3 4" key="1">
    <citation type="journal article" date="2019" name="Sci. Rep.">
        <title>Orb-weaving spider Araneus ventricosus genome elucidates the spidroin gene catalogue.</title>
        <authorList>
            <person name="Kono N."/>
            <person name="Nakamura H."/>
            <person name="Ohtoshi R."/>
            <person name="Moran D.A.P."/>
            <person name="Shinohara A."/>
            <person name="Yoshida Y."/>
            <person name="Fujiwara M."/>
            <person name="Mori M."/>
            <person name="Tomita M."/>
            <person name="Arakawa K."/>
        </authorList>
    </citation>
    <scope>NUCLEOTIDE SEQUENCE [LARGE SCALE GENOMIC DNA]</scope>
</reference>
<keyword evidence="2" id="KW-0812">Transmembrane</keyword>
<proteinExistence type="predicted"/>
<keyword evidence="2" id="KW-0472">Membrane</keyword>
<dbReference type="EMBL" id="BGPR01007234">
    <property type="protein sequence ID" value="GBN25380.1"/>
    <property type="molecule type" value="Genomic_DNA"/>
</dbReference>
<dbReference type="AlphaFoldDB" id="A0A4Y2MG49"/>
<keyword evidence="4" id="KW-1185">Reference proteome</keyword>
<gene>
    <name evidence="3" type="ORF">AVEN_61759_1</name>
</gene>
<organism evidence="3 4">
    <name type="scientific">Araneus ventricosus</name>
    <name type="common">Orbweaver spider</name>
    <name type="synonym">Epeira ventricosa</name>
    <dbReference type="NCBI Taxonomy" id="182803"/>
    <lineage>
        <taxon>Eukaryota</taxon>
        <taxon>Metazoa</taxon>
        <taxon>Ecdysozoa</taxon>
        <taxon>Arthropoda</taxon>
        <taxon>Chelicerata</taxon>
        <taxon>Arachnida</taxon>
        <taxon>Araneae</taxon>
        <taxon>Araneomorphae</taxon>
        <taxon>Entelegynae</taxon>
        <taxon>Araneoidea</taxon>
        <taxon>Araneidae</taxon>
        <taxon>Araneus</taxon>
    </lineage>
</organism>
<feature type="region of interest" description="Disordered" evidence="1">
    <location>
        <begin position="1"/>
        <end position="25"/>
    </location>
</feature>
<keyword evidence="2" id="KW-1133">Transmembrane helix</keyword>
<feature type="transmembrane region" description="Helical" evidence="2">
    <location>
        <begin position="57"/>
        <end position="80"/>
    </location>
</feature>